<comment type="caution">
    <text evidence="3">The sequence shown here is derived from an EMBL/GenBank/DDBJ whole genome shotgun (WGS) entry which is preliminary data.</text>
</comment>
<feature type="chain" id="PRO_5025358153" evidence="2">
    <location>
        <begin position="23"/>
        <end position="335"/>
    </location>
</feature>
<organism evidence="3">
    <name type="scientific">Tanacetum cinerariifolium</name>
    <name type="common">Dalmatian daisy</name>
    <name type="synonym">Chrysanthemum cinerariifolium</name>
    <dbReference type="NCBI Taxonomy" id="118510"/>
    <lineage>
        <taxon>Eukaryota</taxon>
        <taxon>Viridiplantae</taxon>
        <taxon>Streptophyta</taxon>
        <taxon>Embryophyta</taxon>
        <taxon>Tracheophyta</taxon>
        <taxon>Spermatophyta</taxon>
        <taxon>Magnoliopsida</taxon>
        <taxon>eudicotyledons</taxon>
        <taxon>Gunneridae</taxon>
        <taxon>Pentapetalae</taxon>
        <taxon>asterids</taxon>
        <taxon>campanulids</taxon>
        <taxon>Asterales</taxon>
        <taxon>Asteraceae</taxon>
        <taxon>Asteroideae</taxon>
        <taxon>Anthemideae</taxon>
        <taxon>Anthemidinae</taxon>
        <taxon>Tanacetum</taxon>
    </lineage>
</organism>
<gene>
    <name evidence="3" type="ORF">Tci_682356</name>
</gene>
<dbReference type="EMBL" id="BKCJ010552816">
    <property type="protein sequence ID" value="GFB10385.1"/>
    <property type="molecule type" value="Genomic_DNA"/>
</dbReference>
<feature type="compositionally biased region" description="Low complexity" evidence="1">
    <location>
        <begin position="63"/>
        <end position="81"/>
    </location>
</feature>
<dbReference type="AlphaFoldDB" id="A0A699KX91"/>
<feature type="compositionally biased region" description="Low complexity" evidence="1">
    <location>
        <begin position="308"/>
        <end position="323"/>
    </location>
</feature>
<evidence type="ECO:0000256" key="2">
    <source>
        <dbReference type="SAM" id="SignalP"/>
    </source>
</evidence>
<feature type="compositionally biased region" description="Basic and acidic residues" evidence="1">
    <location>
        <begin position="182"/>
        <end position="194"/>
    </location>
</feature>
<protein>
    <submittedName>
        <fullName evidence="3">Uncharacterized protein</fullName>
    </submittedName>
</protein>
<feature type="compositionally biased region" description="Low complexity" evidence="1">
    <location>
        <begin position="290"/>
        <end position="299"/>
    </location>
</feature>
<evidence type="ECO:0000256" key="1">
    <source>
        <dbReference type="SAM" id="MobiDB-lite"/>
    </source>
</evidence>
<feature type="compositionally biased region" description="Low complexity" evidence="1">
    <location>
        <begin position="106"/>
        <end position="181"/>
    </location>
</feature>
<sequence>MKTTAFAFAALLGLGLSTTAFAQTVPVAPGAGAATAPMNTGTMAPGQVGTTSGAVPNSSINNGALTTPTGTVPAGTTPGGVYSPGATTAPAGALDATRPVGASPVTPGATRRTTTGSRSTTTKTTTPTTGTTSGTTGTMQSGTTGTMQSGTTSGTTGTMQNGTTGTMQSGTMNGTGTMDGTTKMDRKTKMNSRKEARKSKTTTTGAAPVLARAQTVPFDPSTPMRGGAQNQTSVPPVNPALNQSTIQGPAQVQRTLTSNDAQPSRLPIDSTPLAGTPELSPNSAPDVREQPLQPQQRQRQSSDVVPTRSRVSNSSNVQQNYRRPAQAPLTPAGPY</sequence>
<feature type="signal peptide" evidence="2">
    <location>
        <begin position="1"/>
        <end position="22"/>
    </location>
</feature>
<evidence type="ECO:0000313" key="3">
    <source>
        <dbReference type="EMBL" id="GFB10385.1"/>
    </source>
</evidence>
<accession>A0A699KX91</accession>
<reference evidence="3" key="1">
    <citation type="journal article" date="2019" name="Sci. Rep.">
        <title>Draft genome of Tanacetum cinerariifolium, the natural source of mosquito coil.</title>
        <authorList>
            <person name="Yamashiro T."/>
            <person name="Shiraishi A."/>
            <person name="Satake H."/>
            <person name="Nakayama K."/>
        </authorList>
    </citation>
    <scope>NUCLEOTIDE SEQUENCE</scope>
</reference>
<feature type="region of interest" description="Disordered" evidence="1">
    <location>
        <begin position="61"/>
        <end position="335"/>
    </location>
</feature>
<feature type="compositionally biased region" description="Polar residues" evidence="1">
    <location>
        <begin position="228"/>
        <end position="262"/>
    </location>
</feature>
<name>A0A699KX91_TANCI</name>
<keyword evidence="2" id="KW-0732">Signal</keyword>
<proteinExistence type="predicted"/>